<proteinExistence type="predicted"/>
<comment type="caution">
    <text evidence="1">The sequence shown here is derived from an EMBL/GenBank/DDBJ whole genome shotgun (WGS) entry which is preliminary data.</text>
</comment>
<dbReference type="AlphaFoldDB" id="A0A840QDG7"/>
<accession>A0A840QDG7</accession>
<sequence>MSIELSVTPRLEIDSTSPYWHRDQPTTTAFRVDPGHARLRAAFPGSWSRLVEVKSLLDCYAMVDAGVTPPGDGPDGVRLELARRVAGALWSVAEIERAGGRAALADTVSASAELFALYAATGEWKPFIVEPPTGDQPWLYCGRLSTWSPRTARDPLSLLVVVPDADRQRVITDTDAAFATVTDLAGRALGGPARLCDEKPDMHIGELVLVGGESAFGHKNFAHFFPLETPGGSVLGRDFTVVFGNVFEERVGRCSVPLLRAALGNEPARHAPGRLVDSLLVWFRGHDFGHFWRRADRPDTGAAVREELGPFMAMALEETYADCHGVLTAAALSDRDDFGVAFCAEHIRYLSRRASDFADSVAATLELGWLGERGITLPAGSKAWLAQAEPAIAELIRTIHAVLWEGDRAGIDPLFDAIGAGQRAAARFEGSLASHPTDLSYVFA</sequence>
<dbReference type="EMBL" id="JACHIW010000001">
    <property type="protein sequence ID" value="MBB5157840.1"/>
    <property type="molecule type" value="Genomic_DNA"/>
</dbReference>
<name>A0A840QDG7_9PSEU</name>
<evidence type="ECO:0000313" key="1">
    <source>
        <dbReference type="EMBL" id="MBB5157840.1"/>
    </source>
</evidence>
<reference evidence="1 2" key="1">
    <citation type="submission" date="2020-08" db="EMBL/GenBank/DDBJ databases">
        <title>Sequencing the genomes of 1000 actinobacteria strains.</title>
        <authorList>
            <person name="Klenk H.-P."/>
        </authorList>
    </citation>
    <scope>NUCLEOTIDE SEQUENCE [LARGE SCALE GENOMIC DNA]</scope>
    <source>
        <strain evidence="1 2">DSM 45584</strain>
    </source>
</reference>
<evidence type="ECO:0000313" key="2">
    <source>
        <dbReference type="Proteomes" id="UP000584374"/>
    </source>
</evidence>
<gene>
    <name evidence="1" type="ORF">BJ970_005374</name>
</gene>
<keyword evidence="2" id="KW-1185">Reference proteome</keyword>
<protein>
    <submittedName>
        <fullName evidence="1">Uncharacterized protein</fullName>
    </submittedName>
</protein>
<organism evidence="1 2">
    <name type="scientific">Saccharopolyspora phatthalungensis</name>
    <dbReference type="NCBI Taxonomy" id="664693"/>
    <lineage>
        <taxon>Bacteria</taxon>
        <taxon>Bacillati</taxon>
        <taxon>Actinomycetota</taxon>
        <taxon>Actinomycetes</taxon>
        <taxon>Pseudonocardiales</taxon>
        <taxon>Pseudonocardiaceae</taxon>
        <taxon>Saccharopolyspora</taxon>
    </lineage>
</organism>
<dbReference type="Proteomes" id="UP000584374">
    <property type="component" value="Unassembled WGS sequence"/>
</dbReference>
<dbReference type="RefSeq" id="WP_184728694.1">
    <property type="nucleotide sequence ID" value="NZ_JACHIW010000001.1"/>
</dbReference>